<evidence type="ECO:0000313" key="4">
    <source>
        <dbReference type="Proteomes" id="UP000077755"/>
    </source>
</evidence>
<evidence type="ECO:0000313" key="2">
    <source>
        <dbReference type="EMBL" id="KZM93502.1"/>
    </source>
</evidence>
<reference evidence="2" key="1">
    <citation type="journal article" date="2016" name="Nat. Genet.">
        <title>A high-quality carrot genome assembly provides new insights into carotenoid accumulation and asterid genome evolution.</title>
        <authorList>
            <person name="Iorizzo M."/>
            <person name="Ellison S."/>
            <person name="Senalik D."/>
            <person name="Zeng P."/>
            <person name="Satapoomin P."/>
            <person name="Huang J."/>
            <person name="Bowman M."/>
            <person name="Iovene M."/>
            <person name="Sanseverino W."/>
            <person name="Cavagnaro P."/>
            <person name="Yildiz M."/>
            <person name="Macko-Podgorni A."/>
            <person name="Moranska E."/>
            <person name="Grzebelus E."/>
            <person name="Grzebelus D."/>
            <person name="Ashrafi H."/>
            <person name="Zheng Z."/>
            <person name="Cheng S."/>
            <person name="Spooner D."/>
            <person name="Van Deynze A."/>
            <person name="Simon P."/>
        </authorList>
    </citation>
    <scope>NUCLEOTIDE SEQUENCE [LARGE SCALE GENOMIC DNA]</scope>
    <source>
        <tissue evidence="2">Leaf</tissue>
    </source>
</reference>
<dbReference type="PANTHER" id="PTHR10694">
    <property type="entry name" value="LYSINE-SPECIFIC DEMETHYLASE"/>
    <property type="match status" value="1"/>
</dbReference>
<dbReference type="Pfam" id="PF02373">
    <property type="entry name" value="JmjC"/>
    <property type="match status" value="1"/>
</dbReference>
<protein>
    <recommendedName>
        <fullName evidence="1">JmjC domain-containing protein</fullName>
    </recommendedName>
</protein>
<proteinExistence type="predicted"/>
<evidence type="ECO:0000313" key="3">
    <source>
        <dbReference type="EMBL" id="WOG99792.1"/>
    </source>
</evidence>
<organism evidence="2">
    <name type="scientific">Daucus carota subsp. sativus</name>
    <name type="common">Carrot</name>
    <dbReference type="NCBI Taxonomy" id="79200"/>
    <lineage>
        <taxon>Eukaryota</taxon>
        <taxon>Viridiplantae</taxon>
        <taxon>Streptophyta</taxon>
        <taxon>Embryophyta</taxon>
        <taxon>Tracheophyta</taxon>
        <taxon>Spermatophyta</taxon>
        <taxon>Magnoliopsida</taxon>
        <taxon>eudicotyledons</taxon>
        <taxon>Gunneridae</taxon>
        <taxon>Pentapetalae</taxon>
        <taxon>asterids</taxon>
        <taxon>campanulids</taxon>
        <taxon>Apiales</taxon>
        <taxon>Apiaceae</taxon>
        <taxon>Apioideae</taxon>
        <taxon>Scandiceae</taxon>
        <taxon>Daucinae</taxon>
        <taxon>Daucus</taxon>
        <taxon>Daucus sect. Daucus</taxon>
    </lineage>
</organism>
<dbReference type="STRING" id="79200.A0A161ZYR5"/>
<dbReference type="GO" id="GO:0010468">
    <property type="term" value="P:regulation of gene expression"/>
    <property type="evidence" value="ECO:0007669"/>
    <property type="project" value="TreeGrafter"/>
</dbReference>
<name>A0A161ZYR5_DAUCS</name>
<feature type="domain" description="JmjC" evidence="1">
    <location>
        <begin position="44"/>
        <end position="88"/>
    </location>
</feature>
<evidence type="ECO:0000259" key="1">
    <source>
        <dbReference type="Pfam" id="PF02373"/>
    </source>
</evidence>
<dbReference type="GO" id="GO:0005634">
    <property type="term" value="C:nucleus"/>
    <property type="evidence" value="ECO:0007669"/>
    <property type="project" value="TreeGrafter"/>
</dbReference>
<accession>A0A161ZYR5</accession>
<dbReference type="Gramene" id="KZM93502">
    <property type="protein sequence ID" value="KZM93502"/>
    <property type="gene ID" value="DCAR_016747"/>
</dbReference>
<dbReference type="Proteomes" id="UP000077755">
    <property type="component" value="Chromosome 5"/>
</dbReference>
<dbReference type="GO" id="GO:0000785">
    <property type="term" value="C:chromatin"/>
    <property type="evidence" value="ECO:0007669"/>
    <property type="project" value="TreeGrafter"/>
</dbReference>
<dbReference type="PANTHER" id="PTHR10694:SF38">
    <property type="entry name" value="LYSINE-SPECIFIC DEMETHYLASE REF6"/>
    <property type="match status" value="1"/>
</dbReference>
<gene>
    <name evidence="2" type="ORF">DCAR_016747</name>
    <name evidence="3" type="ORF">DCAR_0519148</name>
</gene>
<sequence length="225" mass="25073">MTVGETAWNMREVSRSDGSLLKFVKKVNPGVTSPMVYSAILFDWLAWHVEDHDLHILNYMHMGVGETWYSMVTEAAPAFEDVERASNVAEMPIWASPDDLKYVTGDLSLNLVQAHCFNSSIDCEEDSAEEKRQRQIVLGVMPSRRIICQKISPVRAACILVALHPSNIASALVEGNSDVSKGLEWIRTWALHVAESDRDRNCNTLDSKLNSEFCTTPFLGQADGS</sequence>
<dbReference type="Gene3D" id="2.60.120.650">
    <property type="entry name" value="Cupin"/>
    <property type="match status" value="1"/>
</dbReference>
<dbReference type="EMBL" id="LNRQ01000005">
    <property type="protein sequence ID" value="KZM93502.1"/>
    <property type="molecule type" value="Genomic_DNA"/>
</dbReference>
<dbReference type="AlphaFoldDB" id="A0A161ZYR5"/>
<dbReference type="InterPro" id="IPR003347">
    <property type="entry name" value="JmjC_dom"/>
</dbReference>
<keyword evidence="4" id="KW-1185">Reference proteome</keyword>
<dbReference type="GO" id="GO:0034647">
    <property type="term" value="F:histone H3K4me/H3K4me2/H3K4me3 demethylase activity"/>
    <property type="evidence" value="ECO:0007669"/>
    <property type="project" value="TreeGrafter"/>
</dbReference>
<dbReference type="EMBL" id="CP093347">
    <property type="protein sequence ID" value="WOG99792.1"/>
    <property type="molecule type" value="Genomic_DNA"/>
</dbReference>
<reference evidence="3" key="2">
    <citation type="submission" date="2022-03" db="EMBL/GenBank/DDBJ databases">
        <title>Draft title - Genomic analysis of global carrot germplasm unveils the trajectory of domestication and the origin of high carotenoid orange carrot.</title>
        <authorList>
            <person name="Iorizzo M."/>
            <person name="Ellison S."/>
            <person name="Senalik D."/>
            <person name="Macko-Podgorni A."/>
            <person name="Grzebelus D."/>
            <person name="Bostan H."/>
            <person name="Rolling W."/>
            <person name="Curaba J."/>
            <person name="Simon P."/>
        </authorList>
    </citation>
    <scope>NUCLEOTIDE SEQUENCE</scope>
    <source>
        <tissue evidence="3">Leaf</tissue>
    </source>
</reference>